<evidence type="ECO:0000313" key="6">
    <source>
        <dbReference type="Proteomes" id="UP001497482"/>
    </source>
</evidence>
<evidence type="ECO:0000256" key="1">
    <source>
        <dbReference type="ARBA" id="ARBA00022490"/>
    </source>
</evidence>
<keyword evidence="1" id="KW-0963">Cytoplasm</keyword>
<feature type="domain" description="TH1" evidence="4">
    <location>
        <begin position="21"/>
        <end position="188"/>
    </location>
</feature>
<dbReference type="GO" id="GO:0005868">
    <property type="term" value="C:cytoplasmic dynein complex"/>
    <property type="evidence" value="ECO:0007669"/>
    <property type="project" value="TreeGrafter"/>
</dbReference>
<dbReference type="InterPro" id="IPR050687">
    <property type="entry name" value="Dynein_IC"/>
</dbReference>
<evidence type="ECO:0000256" key="3">
    <source>
        <dbReference type="ARBA" id="ARBA00022737"/>
    </source>
</evidence>
<keyword evidence="2" id="KW-0853">WD repeat</keyword>
<dbReference type="SUPFAM" id="SSF50978">
    <property type="entry name" value="WD40 repeat-like"/>
    <property type="match status" value="1"/>
</dbReference>
<dbReference type="GO" id="GO:0003774">
    <property type="term" value="F:cytoskeletal motor activity"/>
    <property type="evidence" value="ECO:0007669"/>
    <property type="project" value="InterPro"/>
</dbReference>
<dbReference type="Gene3D" id="2.130.10.10">
    <property type="entry name" value="YVTN repeat-like/Quinoprotein amine dehydrogenase"/>
    <property type="match status" value="1"/>
</dbReference>
<dbReference type="AlphaFoldDB" id="A0AAV2K5S7"/>
<sequence length="188" mass="20498">MVSSAISAGAAVLMEMADPGRPYLCGQTGCVGFARFHPNLVVGGTYSGQIVLWDNRSHRRNPVQRTPLSAAAPTVNRFNKNSDRALLITDKHIYKLEPRKQFKTLKRTSLDVVTGVSVSSGCDQLVVLHSSTQDDTLLCLQGGLLNPHQDRVGELVGALLHHFTRRFVGAALTHPGNIRSRKGHPNIQ</sequence>
<dbReference type="Proteomes" id="UP001497482">
    <property type="component" value="Chromosome 16"/>
</dbReference>
<dbReference type="PANTHER" id="PTHR12442:SF34">
    <property type="entry name" value="CYTOPLASMIC DYNEIN 1 INTERMEDIATE CHAIN 1"/>
    <property type="match status" value="1"/>
</dbReference>
<protein>
    <recommendedName>
        <fullName evidence="4">TH1 domain-containing protein</fullName>
    </recommendedName>
</protein>
<dbReference type="PANTHER" id="PTHR12442">
    <property type="entry name" value="DYNEIN INTERMEDIATE CHAIN"/>
    <property type="match status" value="1"/>
</dbReference>
<evidence type="ECO:0000259" key="4">
    <source>
        <dbReference type="PROSITE" id="PS51757"/>
    </source>
</evidence>
<dbReference type="EMBL" id="OZ035838">
    <property type="protein sequence ID" value="CAL1583808.1"/>
    <property type="molecule type" value="Genomic_DNA"/>
</dbReference>
<evidence type="ECO:0000313" key="5">
    <source>
        <dbReference type="EMBL" id="CAL1583808.1"/>
    </source>
</evidence>
<dbReference type="InterPro" id="IPR036322">
    <property type="entry name" value="WD40_repeat_dom_sf"/>
</dbReference>
<dbReference type="GO" id="GO:0045503">
    <property type="term" value="F:dynein light chain binding"/>
    <property type="evidence" value="ECO:0007669"/>
    <property type="project" value="TreeGrafter"/>
</dbReference>
<keyword evidence="6" id="KW-1185">Reference proteome</keyword>
<evidence type="ECO:0000256" key="2">
    <source>
        <dbReference type="ARBA" id="ARBA00022574"/>
    </source>
</evidence>
<dbReference type="PROSITE" id="PS51757">
    <property type="entry name" value="TH1"/>
    <property type="match status" value="1"/>
</dbReference>
<dbReference type="InterPro" id="IPR015943">
    <property type="entry name" value="WD40/YVTN_repeat-like_dom_sf"/>
</dbReference>
<proteinExistence type="predicted"/>
<organism evidence="5 6">
    <name type="scientific">Knipowitschia caucasica</name>
    <name type="common">Caucasian dwarf goby</name>
    <name type="synonym">Pomatoschistus caucasicus</name>
    <dbReference type="NCBI Taxonomy" id="637954"/>
    <lineage>
        <taxon>Eukaryota</taxon>
        <taxon>Metazoa</taxon>
        <taxon>Chordata</taxon>
        <taxon>Craniata</taxon>
        <taxon>Vertebrata</taxon>
        <taxon>Euteleostomi</taxon>
        <taxon>Actinopterygii</taxon>
        <taxon>Neopterygii</taxon>
        <taxon>Teleostei</taxon>
        <taxon>Neoteleostei</taxon>
        <taxon>Acanthomorphata</taxon>
        <taxon>Gobiaria</taxon>
        <taxon>Gobiiformes</taxon>
        <taxon>Gobioidei</taxon>
        <taxon>Gobiidae</taxon>
        <taxon>Gobiinae</taxon>
        <taxon>Knipowitschia</taxon>
    </lineage>
</organism>
<dbReference type="GO" id="GO:0010970">
    <property type="term" value="P:transport along microtubule"/>
    <property type="evidence" value="ECO:0007669"/>
    <property type="project" value="TreeGrafter"/>
</dbReference>
<keyword evidence="3" id="KW-0677">Repeat</keyword>
<name>A0AAV2K5S7_KNICA</name>
<dbReference type="Pfam" id="PF06017">
    <property type="entry name" value="Myosin_TH1"/>
    <property type="match status" value="1"/>
</dbReference>
<accession>A0AAV2K5S7</accession>
<dbReference type="GO" id="GO:0016459">
    <property type="term" value="C:myosin complex"/>
    <property type="evidence" value="ECO:0007669"/>
    <property type="project" value="InterPro"/>
</dbReference>
<dbReference type="InterPro" id="IPR010926">
    <property type="entry name" value="Myosin_TH1"/>
</dbReference>
<dbReference type="GO" id="GO:0045504">
    <property type="term" value="F:dynein heavy chain binding"/>
    <property type="evidence" value="ECO:0007669"/>
    <property type="project" value="TreeGrafter"/>
</dbReference>
<reference evidence="5 6" key="1">
    <citation type="submission" date="2024-04" db="EMBL/GenBank/DDBJ databases">
        <authorList>
            <person name="Waldvogel A.-M."/>
            <person name="Schoenle A."/>
        </authorList>
    </citation>
    <scope>NUCLEOTIDE SEQUENCE [LARGE SCALE GENOMIC DNA]</scope>
</reference>
<gene>
    <name evidence="5" type="ORF">KC01_LOCUS14235</name>
</gene>